<evidence type="ECO:0000313" key="2">
    <source>
        <dbReference type="Proteomes" id="UP001060085"/>
    </source>
</evidence>
<reference evidence="2" key="1">
    <citation type="journal article" date="2023" name="Nat. Plants">
        <title>Single-cell RNA sequencing provides a high-resolution roadmap for understanding the multicellular compartmentation of specialized metabolism.</title>
        <authorList>
            <person name="Sun S."/>
            <person name="Shen X."/>
            <person name="Li Y."/>
            <person name="Li Y."/>
            <person name="Wang S."/>
            <person name="Li R."/>
            <person name="Zhang H."/>
            <person name="Shen G."/>
            <person name="Guo B."/>
            <person name="Wei J."/>
            <person name="Xu J."/>
            <person name="St-Pierre B."/>
            <person name="Chen S."/>
            <person name="Sun C."/>
        </authorList>
    </citation>
    <scope>NUCLEOTIDE SEQUENCE [LARGE SCALE GENOMIC DNA]</scope>
</reference>
<accession>A0ACC0C201</accession>
<dbReference type="EMBL" id="CM044702">
    <property type="protein sequence ID" value="KAI5678813.1"/>
    <property type="molecule type" value="Genomic_DNA"/>
</dbReference>
<comment type="caution">
    <text evidence="1">The sequence shown here is derived from an EMBL/GenBank/DDBJ whole genome shotgun (WGS) entry which is preliminary data.</text>
</comment>
<organism evidence="1 2">
    <name type="scientific">Catharanthus roseus</name>
    <name type="common">Madagascar periwinkle</name>
    <name type="synonym">Vinca rosea</name>
    <dbReference type="NCBI Taxonomy" id="4058"/>
    <lineage>
        <taxon>Eukaryota</taxon>
        <taxon>Viridiplantae</taxon>
        <taxon>Streptophyta</taxon>
        <taxon>Embryophyta</taxon>
        <taxon>Tracheophyta</taxon>
        <taxon>Spermatophyta</taxon>
        <taxon>Magnoliopsida</taxon>
        <taxon>eudicotyledons</taxon>
        <taxon>Gunneridae</taxon>
        <taxon>Pentapetalae</taxon>
        <taxon>asterids</taxon>
        <taxon>lamiids</taxon>
        <taxon>Gentianales</taxon>
        <taxon>Apocynaceae</taxon>
        <taxon>Rauvolfioideae</taxon>
        <taxon>Vinceae</taxon>
        <taxon>Catharanthinae</taxon>
        <taxon>Catharanthus</taxon>
    </lineage>
</organism>
<name>A0ACC0C201_CATRO</name>
<evidence type="ECO:0000313" key="1">
    <source>
        <dbReference type="EMBL" id="KAI5678813.1"/>
    </source>
</evidence>
<gene>
    <name evidence="1" type="ORF">M9H77_09763</name>
</gene>
<dbReference type="Proteomes" id="UP001060085">
    <property type="component" value="Linkage Group LG02"/>
</dbReference>
<sequence length="270" mass="31316">MATIVNIPDDAIIEILLRLPVKSLIRFKSVSKFWFSLLISPQFIDMHLKFSLARDDELVLIKRFLQEESKNVLSLHSNNESLKILVPNYLDLQDLNIDNDSLEIKAPNEPWSQLVGCILSLDINTEAFHKFGLPKADKTSIFENLINREILVVIHDALALLLYTHRYPTPHPYEQFIDVWIMKEYGNEESWSKQYSIGPLSRIQRPISIWKNNRILLEKVVPEYNLVDDNVVQLVACDLFNCEKLLKYNIIGLAYTLEVLFYKESLVSIA</sequence>
<keyword evidence="2" id="KW-1185">Reference proteome</keyword>
<proteinExistence type="predicted"/>
<protein>
    <submittedName>
        <fullName evidence="1">Uncharacterized protein</fullName>
    </submittedName>
</protein>